<name>A0A1M6AFH2_9FLAO</name>
<dbReference type="RefSeq" id="WP_019386259.1">
    <property type="nucleotide sequence ID" value="NZ_ALIH01000001.1"/>
</dbReference>
<evidence type="ECO:0000256" key="1">
    <source>
        <dbReference type="SAM" id="SignalP"/>
    </source>
</evidence>
<reference evidence="2 3" key="1">
    <citation type="submission" date="2016-11" db="EMBL/GenBank/DDBJ databases">
        <authorList>
            <person name="Jaros S."/>
            <person name="Januszkiewicz K."/>
            <person name="Wedrychowicz H."/>
        </authorList>
    </citation>
    <scope>NUCLEOTIDE SEQUENCE [LARGE SCALE GENOMIC DNA]</scope>
    <source>
        <strain evidence="2 3">CGMCC 1.12213</strain>
    </source>
</reference>
<keyword evidence="1" id="KW-0732">Signal</keyword>
<dbReference type="AlphaFoldDB" id="A0A1M6AFH2"/>
<sequence>MKTLKKLILTLFVSTMIFSCIDDDNDELTGNAALGGLVDVGNPLISYVVGSGNTYSAAGAVFQANIQTTEVKVYNTFTDNMSGSSSNRVLLKTIPISNTAVGTTANFTVTFTYEELIAGLTLNGSPLPDSDGGLNIGDFWTLEYEAVTSEGKTHNNSSVTKVAVGTRYAGIYTVVASAYWNSGSLLGNWTGGDRVIESVDATIYRHAGLAYWDDNEFFFTVDNDTNVITVLDKDLEDGDLLLNGSPVMTCTGGTGSFEVLTCDGTTSRAIPDDVTGKDVLEFTVGYFRGVGATREFFERLEKQVD</sequence>
<feature type="chain" id="PRO_5009915729" evidence="1">
    <location>
        <begin position="23"/>
        <end position="305"/>
    </location>
</feature>
<dbReference type="EMBL" id="FQYK01000001">
    <property type="protein sequence ID" value="SHI35209.1"/>
    <property type="molecule type" value="Genomic_DNA"/>
</dbReference>
<proteinExistence type="predicted"/>
<dbReference type="Proteomes" id="UP000184396">
    <property type="component" value="Unassembled WGS sequence"/>
</dbReference>
<feature type="signal peptide" evidence="1">
    <location>
        <begin position="1"/>
        <end position="22"/>
    </location>
</feature>
<gene>
    <name evidence="2" type="ORF">SAMN05216261_0397</name>
</gene>
<evidence type="ECO:0000313" key="2">
    <source>
        <dbReference type="EMBL" id="SHI35209.1"/>
    </source>
</evidence>
<dbReference type="PROSITE" id="PS51257">
    <property type="entry name" value="PROKAR_LIPOPROTEIN"/>
    <property type="match status" value="1"/>
</dbReference>
<dbReference type="OrthoDB" id="1450996at2"/>
<organism evidence="2 3">
    <name type="scientific">Algibacter luteus</name>
    <dbReference type="NCBI Taxonomy" id="1178825"/>
    <lineage>
        <taxon>Bacteria</taxon>
        <taxon>Pseudomonadati</taxon>
        <taxon>Bacteroidota</taxon>
        <taxon>Flavobacteriia</taxon>
        <taxon>Flavobacteriales</taxon>
        <taxon>Flavobacteriaceae</taxon>
        <taxon>Algibacter</taxon>
    </lineage>
</organism>
<accession>A0A1M6AFH2</accession>
<keyword evidence="3" id="KW-1185">Reference proteome</keyword>
<evidence type="ECO:0000313" key="3">
    <source>
        <dbReference type="Proteomes" id="UP000184396"/>
    </source>
</evidence>
<dbReference type="STRING" id="1178825.SAMN05216261_0397"/>
<protein>
    <submittedName>
        <fullName evidence="2">Uncharacterized protein</fullName>
    </submittedName>
</protein>